<protein>
    <submittedName>
        <fullName evidence="1">Uncharacterized protein</fullName>
    </submittedName>
</protein>
<keyword evidence="1" id="KW-0496">Mitochondrion</keyword>
<reference evidence="1" key="1">
    <citation type="journal article" date="2015" name="Genome Biol. Evol.">
        <title>Organellar Genomes of White Spruce (Picea glauca): Assembly and Annotation.</title>
        <authorList>
            <person name="Jackman S.D."/>
            <person name="Warren R.L."/>
            <person name="Gibb E.A."/>
            <person name="Vandervalk B.P."/>
            <person name="Mohamadi H."/>
            <person name="Chu J."/>
            <person name="Raymond A."/>
            <person name="Pleasance S."/>
            <person name="Coope R."/>
            <person name="Wildung M.R."/>
            <person name="Ritland C.E."/>
            <person name="Bousquet J."/>
            <person name="Jones S.J."/>
            <person name="Bohlmann J."/>
            <person name="Birol I."/>
        </authorList>
    </citation>
    <scope>NUCLEOTIDE SEQUENCE [LARGE SCALE GENOMIC DNA]</scope>
    <source>
        <tissue evidence="1">Flushing bud</tissue>
    </source>
</reference>
<proteinExistence type="predicted"/>
<comment type="caution">
    <text evidence="1">The sequence shown here is derived from an EMBL/GenBank/DDBJ whole genome shotgun (WGS) entry which is preliminary data.</text>
</comment>
<name>A0A101LW28_PICGL</name>
<accession>A0A101LW28</accession>
<dbReference type="EMBL" id="LKAM01000011">
    <property type="protein sequence ID" value="KUM46424.1"/>
    <property type="molecule type" value="Genomic_DNA"/>
</dbReference>
<gene>
    <name evidence="1" type="ORF">ABT39_MTgene1525</name>
</gene>
<evidence type="ECO:0000313" key="1">
    <source>
        <dbReference type="EMBL" id="KUM46424.1"/>
    </source>
</evidence>
<sequence>MLRAIELHTNLQLVDKHMYLHRALNLLLAMVL</sequence>
<geneLocation type="mitochondrion" evidence="1"/>
<dbReference type="AlphaFoldDB" id="A0A101LW28"/>
<organism evidence="1">
    <name type="scientific">Picea glauca</name>
    <name type="common">White spruce</name>
    <name type="synonym">Pinus glauca</name>
    <dbReference type="NCBI Taxonomy" id="3330"/>
    <lineage>
        <taxon>Eukaryota</taxon>
        <taxon>Viridiplantae</taxon>
        <taxon>Streptophyta</taxon>
        <taxon>Embryophyta</taxon>
        <taxon>Tracheophyta</taxon>
        <taxon>Spermatophyta</taxon>
        <taxon>Pinopsida</taxon>
        <taxon>Pinidae</taxon>
        <taxon>Conifers I</taxon>
        <taxon>Pinales</taxon>
        <taxon>Pinaceae</taxon>
        <taxon>Picea</taxon>
    </lineage>
</organism>